<dbReference type="HOGENOM" id="CLU_022885_2_0_1"/>
<dbReference type="Pfam" id="PF13637">
    <property type="entry name" value="Ank_4"/>
    <property type="match status" value="1"/>
</dbReference>
<dbReference type="InterPro" id="IPR002110">
    <property type="entry name" value="Ankyrin_rpt"/>
</dbReference>
<dbReference type="PANTHER" id="PTHR46231">
    <property type="entry name" value="ANKYRIN REPEAT AND BTB/POZ DOMAIN-CONTAINING PROTEIN 1"/>
    <property type="match status" value="1"/>
</dbReference>
<name>C4R0M4_KOMPG</name>
<feature type="domain" description="BTB" evidence="3">
    <location>
        <begin position="266"/>
        <end position="354"/>
    </location>
</feature>
<dbReference type="GO" id="GO:0000151">
    <property type="term" value="C:ubiquitin ligase complex"/>
    <property type="evidence" value="ECO:0007669"/>
    <property type="project" value="TreeGrafter"/>
</dbReference>
<evidence type="ECO:0000259" key="3">
    <source>
        <dbReference type="PROSITE" id="PS50097"/>
    </source>
</evidence>
<keyword evidence="1" id="KW-0677">Repeat</keyword>
<protein>
    <recommendedName>
        <fullName evidence="3">BTB domain-containing protein</fullName>
    </recommendedName>
</protein>
<dbReference type="InterPro" id="IPR036770">
    <property type="entry name" value="Ankyrin_rpt-contain_sf"/>
</dbReference>
<dbReference type="Gene3D" id="1.25.40.20">
    <property type="entry name" value="Ankyrin repeat-containing domain"/>
    <property type="match status" value="1"/>
</dbReference>
<dbReference type="STRING" id="644223.C4R0M4"/>
<dbReference type="InterPro" id="IPR011333">
    <property type="entry name" value="SKP1/BTB/POZ_sf"/>
</dbReference>
<dbReference type="FunCoup" id="C4R0M4">
    <property type="interactions" value="48"/>
</dbReference>
<evidence type="ECO:0000313" key="5">
    <source>
        <dbReference type="Proteomes" id="UP000000314"/>
    </source>
</evidence>
<dbReference type="OrthoDB" id="684045at2759"/>
<dbReference type="OMA" id="EGARCIY"/>
<dbReference type="InterPro" id="IPR000210">
    <property type="entry name" value="BTB/POZ_dom"/>
</dbReference>
<dbReference type="SMR" id="C4R0M4"/>
<gene>
    <name evidence="4" type="ordered locus">PAS_chr2-1_0425</name>
</gene>
<dbReference type="SUPFAM" id="SSF54695">
    <property type="entry name" value="POZ domain"/>
    <property type="match status" value="1"/>
</dbReference>
<dbReference type="InParanoid" id="C4R0M4"/>
<dbReference type="KEGG" id="ppa:PAS_chr2-1_0425"/>
<dbReference type="Proteomes" id="UP000000314">
    <property type="component" value="Chromosome 2"/>
</dbReference>
<evidence type="ECO:0000256" key="2">
    <source>
        <dbReference type="ARBA" id="ARBA00023043"/>
    </source>
</evidence>
<evidence type="ECO:0000313" key="4">
    <source>
        <dbReference type="EMBL" id="CAY69048.1"/>
    </source>
</evidence>
<reference evidence="4 5" key="1">
    <citation type="journal article" date="2009" name="Nat. Biotechnol.">
        <title>Genome sequence of the recombinant protein production host Pichia pastoris.</title>
        <authorList>
            <person name="De Schutter K."/>
            <person name="Lin Y.C."/>
            <person name="Tiels P."/>
            <person name="Van Hecke A."/>
            <person name="Glinka S."/>
            <person name="Weber-Lehmann J."/>
            <person name="Rouze P."/>
            <person name="Van de Peer Y."/>
            <person name="Callewaert N."/>
        </authorList>
    </citation>
    <scope>NUCLEOTIDE SEQUENCE [LARGE SCALE GENOMIC DNA]</scope>
    <source>
        <strain evidence="5">GS115 / ATCC 20864</strain>
    </source>
</reference>
<evidence type="ECO:0000256" key="1">
    <source>
        <dbReference type="ARBA" id="ARBA00022737"/>
    </source>
</evidence>
<dbReference type="RefSeq" id="XP_002491328.1">
    <property type="nucleotide sequence ID" value="XM_002491283.1"/>
</dbReference>
<dbReference type="AlphaFoldDB" id="C4R0M4"/>
<organism evidence="4 5">
    <name type="scientific">Komagataella phaffii (strain GS115 / ATCC 20864)</name>
    <name type="common">Yeast</name>
    <name type="synonym">Pichia pastoris</name>
    <dbReference type="NCBI Taxonomy" id="644223"/>
    <lineage>
        <taxon>Eukaryota</taxon>
        <taxon>Fungi</taxon>
        <taxon>Dikarya</taxon>
        <taxon>Ascomycota</taxon>
        <taxon>Saccharomycotina</taxon>
        <taxon>Pichiomycetes</taxon>
        <taxon>Pichiales</taxon>
        <taxon>Pichiaceae</taxon>
        <taxon>Komagataella</taxon>
    </lineage>
</organism>
<keyword evidence="2" id="KW-0040">ANK repeat</keyword>
<proteinExistence type="predicted"/>
<dbReference type="EMBL" id="FN392320">
    <property type="protein sequence ID" value="CAY69048.1"/>
    <property type="molecule type" value="Genomic_DNA"/>
</dbReference>
<dbReference type="SMART" id="SM00248">
    <property type="entry name" value="ANK"/>
    <property type="match status" value="2"/>
</dbReference>
<dbReference type="InterPro" id="IPR044515">
    <property type="entry name" value="ABTB1"/>
</dbReference>
<sequence length="509" mass="58807">MTEKEHYEQLCYACRIADVEQVEMLVSSGIDVNRVDEWDYSPLILASLCGHLNVVKLLLKVGAICDRDTFQGERCIYGALNDEIRNVLLSYDISKSVNESQPFSAHIHKLISGKATVNTKDMLLNNCVPVHRWYISSQQVGISIDHSNVTLNYDTKIVEQLIKFLYLSPQFQVNESDLKPLVQCSKDFGIACFQQLCNEYLELSAQNDIKRLSKLRHKIQFSQSLHTRDLLKEFVETQVLGAKIELGSSTDISPVKEKLFNLESCPDIILRLGNAFYPAHRSMMVRSGYFDLMLQSSFAEASSYNELTDVIYHRDQVDPKVDIQVISLTEEIADERLFEILLRYVYYDETSVPANLSLETLYMSDQLMVDKLKTMAAIAITNDWESTGYSLYEILEAAWVTRVHRLETFVAHEFAKHFDHYVTQPEFKEVIMESANRIDARQAVDSIELIDDIRFYLTRVYSIDFEKPYHPEVDYEKWEIQQMNSDNVIQYNRCLQEIENLLAECGFDA</sequence>
<dbReference type="PANTHER" id="PTHR46231:SF1">
    <property type="entry name" value="ANKYRIN REPEAT AND BTB_POZ DOMAIN-CONTAINING PROTEIN 1"/>
    <property type="match status" value="1"/>
</dbReference>
<accession>C4R0M4</accession>
<dbReference type="eggNOG" id="KOG0511">
    <property type="taxonomic scope" value="Eukaryota"/>
</dbReference>
<dbReference type="SUPFAM" id="SSF48403">
    <property type="entry name" value="Ankyrin repeat"/>
    <property type="match status" value="1"/>
</dbReference>
<keyword evidence="5" id="KW-1185">Reference proteome</keyword>
<dbReference type="Gene3D" id="3.30.710.10">
    <property type="entry name" value="Potassium Channel Kv1.1, Chain A"/>
    <property type="match status" value="1"/>
</dbReference>
<dbReference type="GeneID" id="8198893"/>
<dbReference type="GO" id="GO:0005737">
    <property type="term" value="C:cytoplasm"/>
    <property type="evidence" value="ECO:0007669"/>
    <property type="project" value="TreeGrafter"/>
</dbReference>
<dbReference type="PROSITE" id="PS50097">
    <property type="entry name" value="BTB"/>
    <property type="match status" value="1"/>
</dbReference>